<gene>
    <name evidence="2" type="ORF">SAMN04489708_117106</name>
</gene>
<proteinExistence type="predicted"/>
<protein>
    <submittedName>
        <fullName evidence="2">Uncharacterized protein</fullName>
    </submittedName>
</protein>
<evidence type="ECO:0000256" key="1">
    <source>
        <dbReference type="SAM" id="Phobius"/>
    </source>
</evidence>
<dbReference type="Proteomes" id="UP000199317">
    <property type="component" value="Unassembled WGS sequence"/>
</dbReference>
<feature type="transmembrane region" description="Helical" evidence="1">
    <location>
        <begin position="121"/>
        <end position="150"/>
    </location>
</feature>
<accession>A0A1H0U3X7</accession>
<dbReference type="AlphaFoldDB" id="A0A1H0U3X7"/>
<keyword evidence="1" id="KW-0472">Membrane</keyword>
<keyword evidence="1" id="KW-1133">Transmembrane helix</keyword>
<dbReference type="RefSeq" id="WP_092835671.1">
    <property type="nucleotide sequence ID" value="NZ_FNJL01000017.1"/>
</dbReference>
<keyword evidence="3" id="KW-1185">Reference proteome</keyword>
<dbReference type="EMBL" id="FNJL01000017">
    <property type="protein sequence ID" value="SDP60705.1"/>
    <property type="molecule type" value="Genomic_DNA"/>
</dbReference>
<keyword evidence="1" id="KW-0812">Transmembrane</keyword>
<reference evidence="3" key="1">
    <citation type="submission" date="2016-10" db="EMBL/GenBank/DDBJ databases">
        <authorList>
            <person name="Varghese N."/>
            <person name="Submissions S."/>
        </authorList>
    </citation>
    <scope>NUCLEOTIDE SEQUENCE [LARGE SCALE GENOMIC DNA]</scope>
    <source>
        <strain evidence="3">DSM 17101</strain>
    </source>
</reference>
<name>A0A1H0U3X7_9BURK</name>
<evidence type="ECO:0000313" key="2">
    <source>
        <dbReference type="EMBL" id="SDP60705.1"/>
    </source>
</evidence>
<sequence length="183" mass="20283">MQLKQWQQRVVRDELVEFGPSRQEANATQFSYLEFRSEGRVRNVTVFDDMLSKLRETQNVGDALFYLLEGQNVRTADASTALIAVGREGGPTFGIDLKSRGSDSTMADTDRARRTGKLLQWAGAALVLLGIPLVLVFIGILMIGGGIVLWRTGKKIATGMEYQMEMLEQCSAMLARIPGVRLI</sequence>
<organism evidence="2 3">
    <name type="scientific">Paracidovorax cattleyae</name>
    <dbReference type="NCBI Taxonomy" id="80868"/>
    <lineage>
        <taxon>Bacteria</taxon>
        <taxon>Pseudomonadati</taxon>
        <taxon>Pseudomonadota</taxon>
        <taxon>Betaproteobacteria</taxon>
        <taxon>Burkholderiales</taxon>
        <taxon>Comamonadaceae</taxon>
        <taxon>Paracidovorax</taxon>
    </lineage>
</organism>
<evidence type="ECO:0000313" key="3">
    <source>
        <dbReference type="Proteomes" id="UP000199317"/>
    </source>
</evidence>